<protein>
    <submittedName>
        <fullName evidence="1">Synaptic vesicle glycoprotein 2A isoform X3</fullName>
    </submittedName>
</protein>
<comment type="caution">
    <text evidence="1">The sequence shown here is derived from an EMBL/GenBank/DDBJ whole genome shotgun (WGS) entry which is preliminary data.</text>
</comment>
<reference evidence="1" key="1">
    <citation type="submission" date="2022-08" db="EMBL/GenBank/DDBJ databases">
        <title>Genome sequencing of akame (Lates japonicus).</title>
        <authorList>
            <person name="Hashiguchi Y."/>
            <person name="Takahashi H."/>
        </authorList>
    </citation>
    <scope>NUCLEOTIDE SEQUENCE</scope>
    <source>
        <strain evidence="1">Kochi</strain>
    </source>
</reference>
<organism evidence="1 2">
    <name type="scientific">Lates japonicus</name>
    <name type="common">Japanese lates</name>
    <dbReference type="NCBI Taxonomy" id="270547"/>
    <lineage>
        <taxon>Eukaryota</taxon>
        <taxon>Metazoa</taxon>
        <taxon>Chordata</taxon>
        <taxon>Craniata</taxon>
        <taxon>Vertebrata</taxon>
        <taxon>Euteleostomi</taxon>
        <taxon>Actinopterygii</taxon>
        <taxon>Neopterygii</taxon>
        <taxon>Teleostei</taxon>
        <taxon>Neoteleostei</taxon>
        <taxon>Acanthomorphata</taxon>
        <taxon>Carangaria</taxon>
        <taxon>Carangaria incertae sedis</taxon>
        <taxon>Centropomidae</taxon>
        <taxon>Lates</taxon>
    </lineage>
</organism>
<evidence type="ECO:0000313" key="2">
    <source>
        <dbReference type="Proteomes" id="UP001279410"/>
    </source>
</evidence>
<keyword evidence="2" id="KW-1185">Reference proteome</keyword>
<dbReference type="AlphaFoldDB" id="A0AAD3NLM3"/>
<gene>
    <name evidence="1" type="ORF">AKAME5_002604200</name>
</gene>
<name>A0AAD3NLM3_LATJO</name>
<dbReference type="Proteomes" id="UP001279410">
    <property type="component" value="Unassembled WGS sequence"/>
</dbReference>
<proteinExistence type="predicted"/>
<sequence>MLVNVRNRQRYIHALSFRRSGESRWLACLVYRRYPGSEASVMPLSSHLLSLTAGRRRRYYGLTVWFPDMIKYLQKQEYE</sequence>
<accession>A0AAD3NLM3</accession>
<evidence type="ECO:0000313" key="1">
    <source>
        <dbReference type="EMBL" id="GLD74710.1"/>
    </source>
</evidence>
<dbReference type="EMBL" id="BRZM01002434">
    <property type="protein sequence ID" value="GLD74710.1"/>
    <property type="molecule type" value="Genomic_DNA"/>
</dbReference>